<evidence type="ECO:0000256" key="13">
    <source>
        <dbReference type="PIRNR" id="PIRNR006769"/>
    </source>
</evidence>
<feature type="domain" description="CMP/dCMP-type deaminase" evidence="17">
    <location>
        <begin position="4"/>
        <end position="128"/>
    </location>
</feature>
<dbReference type="PANTHER" id="PTHR38011">
    <property type="entry name" value="DIHYDROFOLATE REDUCTASE FAMILY PROTEIN (AFU_ORTHOLOGUE AFUA_8G06820)"/>
    <property type="match status" value="1"/>
</dbReference>
<dbReference type="InterPro" id="IPR011549">
    <property type="entry name" value="RibD_C"/>
</dbReference>
<dbReference type="InterPro" id="IPR002125">
    <property type="entry name" value="CMP_dCMP_dom"/>
</dbReference>
<dbReference type="GO" id="GO:0009231">
    <property type="term" value="P:riboflavin biosynthetic process"/>
    <property type="evidence" value="ECO:0007669"/>
    <property type="project" value="UniProtKB-KW"/>
</dbReference>
<evidence type="ECO:0000256" key="15">
    <source>
        <dbReference type="PIRSR" id="PIRSR006769-2"/>
    </source>
</evidence>
<evidence type="ECO:0000256" key="6">
    <source>
        <dbReference type="ARBA" id="ARBA00022619"/>
    </source>
</evidence>
<dbReference type="GO" id="GO:0008270">
    <property type="term" value="F:zinc ion binding"/>
    <property type="evidence" value="ECO:0007669"/>
    <property type="project" value="InterPro"/>
</dbReference>
<accession>A0A9D9IG55</accession>
<feature type="binding site" evidence="16">
    <location>
        <position position="81"/>
    </location>
    <ligand>
        <name>Zn(2+)</name>
        <dbReference type="ChEBI" id="CHEBI:29105"/>
        <note>catalytic</note>
    </ligand>
</feature>
<proteinExistence type="inferred from homology"/>
<feature type="active site" description="Proton donor" evidence="14">
    <location>
        <position position="55"/>
    </location>
</feature>
<evidence type="ECO:0000256" key="4">
    <source>
        <dbReference type="ARBA" id="ARBA00005259"/>
    </source>
</evidence>
<comment type="catalytic activity">
    <reaction evidence="13">
        <text>2,5-diamino-6-hydroxy-4-(5-phosphoribosylamino)-pyrimidine + H2O + H(+) = 5-amino-6-(5-phospho-D-ribosylamino)uracil + NH4(+)</text>
        <dbReference type="Rhea" id="RHEA:21868"/>
        <dbReference type="ChEBI" id="CHEBI:15377"/>
        <dbReference type="ChEBI" id="CHEBI:15378"/>
        <dbReference type="ChEBI" id="CHEBI:28938"/>
        <dbReference type="ChEBI" id="CHEBI:58453"/>
        <dbReference type="ChEBI" id="CHEBI:58614"/>
        <dbReference type="EC" id="3.5.4.26"/>
    </reaction>
</comment>
<feature type="binding site" evidence="15">
    <location>
        <position position="236"/>
    </location>
    <ligand>
        <name>NADP(+)</name>
        <dbReference type="ChEBI" id="CHEBI:58349"/>
    </ligand>
</feature>
<evidence type="ECO:0000256" key="12">
    <source>
        <dbReference type="ARBA" id="ARBA00023268"/>
    </source>
</evidence>
<comment type="cofactor">
    <cofactor evidence="13 16">
        <name>Zn(2+)</name>
        <dbReference type="ChEBI" id="CHEBI:29105"/>
    </cofactor>
    <text evidence="13 16">Binds 1 zinc ion.</text>
</comment>
<dbReference type="InterPro" id="IPR024072">
    <property type="entry name" value="DHFR-like_dom_sf"/>
</dbReference>
<evidence type="ECO:0000256" key="9">
    <source>
        <dbReference type="ARBA" id="ARBA00022833"/>
    </source>
</evidence>
<sequence>MMDENDRKYMMMAMDEAEKGVGLVSPNPMVGAVIVRDGRVIGKGHHRKYGGLHAEREALEDCKSRGETPAGAVMYVTLEPCCHYGKQPPCTEAIIDAGIARVVAGMGDPNPLVCGKGLRILQEAGIETECGLCENELREQNRVFLKYIVTGRPWVALKYAMTADGKIAAVSGDSKWVSGDVSRRRVHLLRNRYTGIVAGKGTVDADDPMLNCRLASSSENGEGVQGRSPLRIVLDSSASIPLGSNIVRTAKEYGTLLVHTSRADLNVLQALSGEGVETLLCPQDAKGRPDVSVLCGLLGERGVDSILVEGGSETAWSFIQAGLVDEYYFFIAPKIVGGSGAKSPVGGDGFLKMSDAVNLAVADVMVSGEDVEVHAYRKEYFETLGRSICLRES</sequence>
<dbReference type="EC" id="3.5.4.26" evidence="13"/>
<keyword evidence="8 13" id="KW-0378">Hydrolase</keyword>
<reference evidence="18" key="1">
    <citation type="submission" date="2020-10" db="EMBL/GenBank/DDBJ databases">
        <authorList>
            <person name="Gilroy R."/>
        </authorList>
    </citation>
    <scope>NUCLEOTIDE SEQUENCE</scope>
    <source>
        <strain evidence="18">B1-8020</strain>
    </source>
</reference>
<dbReference type="PROSITE" id="PS51747">
    <property type="entry name" value="CYT_DCMP_DEAMINASES_2"/>
    <property type="match status" value="1"/>
</dbReference>
<feature type="binding site" evidence="16">
    <location>
        <position position="53"/>
    </location>
    <ligand>
        <name>Zn(2+)</name>
        <dbReference type="ChEBI" id="CHEBI:29105"/>
        <note>catalytic</note>
    </ligand>
</feature>
<evidence type="ECO:0000256" key="5">
    <source>
        <dbReference type="ARBA" id="ARBA00007417"/>
    </source>
</evidence>
<dbReference type="PIRSF" id="PIRSF006769">
    <property type="entry name" value="RibD"/>
    <property type="match status" value="1"/>
</dbReference>
<comment type="pathway">
    <text evidence="2 13">Cofactor biosynthesis; riboflavin biosynthesis; 5-amino-6-(D-ribitylamino)uracil from GTP: step 2/4.</text>
</comment>
<comment type="pathway">
    <text evidence="3 13">Cofactor biosynthesis; riboflavin biosynthesis; 5-amino-6-(D-ribitylamino)uracil from GTP: step 3/4.</text>
</comment>
<keyword evidence="7 13" id="KW-0479">Metal-binding</keyword>
<dbReference type="InterPro" id="IPR050765">
    <property type="entry name" value="Riboflavin_Biosynth_HTPR"/>
</dbReference>
<evidence type="ECO:0000256" key="14">
    <source>
        <dbReference type="PIRSR" id="PIRSR006769-1"/>
    </source>
</evidence>
<feature type="binding site" evidence="15">
    <location>
        <position position="176"/>
    </location>
    <ligand>
        <name>NADP(+)</name>
        <dbReference type="ChEBI" id="CHEBI:58349"/>
    </ligand>
</feature>
<dbReference type="Gene3D" id="3.40.430.10">
    <property type="entry name" value="Dihydrofolate Reductase, subunit A"/>
    <property type="match status" value="1"/>
</dbReference>
<dbReference type="NCBIfam" id="TIGR00326">
    <property type="entry name" value="eubact_ribD"/>
    <property type="match status" value="1"/>
</dbReference>
<evidence type="ECO:0000256" key="16">
    <source>
        <dbReference type="PIRSR" id="PIRSR006769-3"/>
    </source>
</evidence>
<dbReference type="AlphaFoldDB" id="A0A9D9IG55"/>
<keyword evidence="6 13" id="KW-0686">Riboflavin biosynthesis</keyword>
<keyword evidence="12" id="KW-0511">Multifunctional enzyme</keyword>
<evidence type="ECO:0000256" key="11">
    <source>
        <dbReference type="ARBA" id="ARBA00023002"/>
    </source>
</evidence>
<dbReference type="GO" id="GO:0008835">
    <property type="term" value="F:diaminohydroxyphosphoribosylaminopyrimidine deaminase activity"/>
    <property type="evidence" value="ECO:0007669"/>
    <property type="project" value="UniProtKB-EC"/>
</dbReference>
<dbReference type="SUPFAM" id="SSF53597">
    <property type="entry name" value="Dihydrofolate reductase-like"/>
    <property type="match status" value="1"/>
</dbReference>
<evidence type="ECO:0000256" key="3">
    <source>
        <dbReference type="ARBA" id="ARBA00004910"/>
    </source>
</evidence>
<feature type="binding site" evidence="15">
    <location>
        <position position="213"/>
    </location>
    <ligand>
        <name>substrate</name>
    </ligand>
</feature>
<keyword evidence="10 13" id="KW-0521">NADP</keyword>
<feature type="binding site" evidence="15">
    <location>
        <position position="206"/>
    </location>
    <ligand>
        <name>substrate</name>
    </ligand>
</feature>
<evidence type="ECO:0000313" key="19">
    <source>
        <dbReference type="Proteomes" id="UP000823604"/>
    </source>
</evidence>
<keyword evidence="9 13" id="KW-0862">Zinc</keyword>
<evidence type="ECO:0000256" key="7">
    <source>
        <dbReference type="ARBA" id="ARBA00022723"/>
    </source>
</evidence>
<dbReference type="NCBIfam" id="TIGR00227">
    <property type="entry name" value="ribD_Cterm"/>
    <property type="match status" value="1"/>
</dbReference>
<evidence type="ECO:0000259" key="17">
    <source>
        <dbReference type="PROSITE" id="PS51747"/>
    </source>
</evidence>
<comment type="caution">
    <text evidence="18">The sequence shown here is derived from an EMBL/GenBank/DDBJ whole genome shotgun (WGS) entry which is preliminary data.</text>
</comment>
<feature type="binding site" evidence="16">
    <location>
        <position position="90"/>
    </location>
    <ligand>
        <name>Zn(2+)</name>
        <dbReference type="ChEBI" id="CHEBI:29105"/>
        <note>catalytic</note>
    </ligand>
</feature>
<dbReference type="InterPro" id="IPR004794">
    <property type="entry name" value="Eubact_RibD"/>
</dbReference>
<comment type="similarity">
    <text evidence="4 13">In the N-terminal section; belongs to the cytidine and deoxycytidylate deaminase family.</text>
</comment>
<dbReference type="PROSITE" id="PS00903">
    <property type="entry name" value="CYT_DCMP_DEAMINASES_1"/>
    <property type="match status" value="1"/>
</dbReference>
<feature type="binding site" evidence="15">
    <location>
        <position position="202"/>
    </location>
    <ligand>
        <name>NADP(+)</name>
        <dbReference type="ChEBI" id="CHEBI:58349"/>
    </ligand>
</feature>
<comment type="function">
    <text evidence="1 13">Converts 2,5-diamino-6-(ribosylamino)-4(3h)-pyrimidinone 5'-phosphate into 5-amino-6-(ribosylamino)-2,4(1h,3h)-pyrimidinedione 5'-phosphate.</text>
</comment>
<dbReference type="InterPro" id="IPR016193">
    <property type="entry name" value="Cytidine_deaminase-like"/>
</dbReference>
<evidence type="ECO:0000256" key="2">
    <source>
        <dbReference type="ARBA" id="ARBA00004882"/>
    </source>
</evidence>
<dbReference type="GO" id="GO:0050661">
    <property type="term" value="F:NADP binding"/>
    <property type="evidence" value="ECO:0007669"/>
    <property type="project" value="InterPro"/>
</dbReference>
<dbReference type="EMBL" id="JADIMA010000011">
    <property type="protein sequence ID" value="MBO8472222.1"/>
    <property type="molecule type" value="Genomic_DNA"/>
</dbReference>
<evidence type="ECO:0000256" key="10">
    <source>
        <dbReference type="ARBA" id="ARBA00022857"/>
    </source>
</evidence>
<gene>
    <name evidence="18" type="primary">ribD</name>
    <name evidence="18" type="ORF">IAB81_01140</name>
</gene>
<dbReference type="FunFam" id="3.40.140.10:FF:000025">
    <property type="entry name" value="Riboflavin biosynthesis protein RibD"/>
    <property type="match status" value="1"/>
</dbReference>
<reference evidence="18" key="2">
    <citation type="journal article" date="2021" name="PeerJ">
        <title>Extensive microbial diversity within the chicken gut microbiome revealed by metagenomics and culture.</title>
        <authorList>
            <person name="Gilroy R."/>
            <person name="Ravi A."/>
            <person name="Getino M."/>
            <person name="Pursley I."/>
            <person name="Horton D.L."/>
            <person name="Alikhan N.F."/>
            <person name="Baker D."/>
            <person name="Gharbi K."/>
            <person name="Hall N."/>
            <person name="Watson M."/>
            <person name="Adriaenssens E.M."/>
            <person name="Foster-Nyarko E."/>
            <person name="Jarju S."/>
            <person name="Secka A."/>
            <person name="Antonio M."/>
            <person name="Oren A."/>
            <person name="Chaudhuri R.R."/>
            <person name="La Ragione R."/>
            <person name="Hildebrand F."/>
            <person name="Pallen M.J."/>
        </authorList>
    </citation>
    <scope>NUCLEOTIDE SEQUENCE</scope>
    <source>
        <strain evidence="18">B1-8020</strain>
    </source>
</reference>
<dbReference type="SUPFAM" id="SSF53927">
    <property type="entry name" value="Cytidine deaminase-like"/>
    <property type="match status" value="1"/>
</dbReference>
<feature type="binding site" evidence="15">
    <location>
        <begin position="311"/>
        <end position="317"/>
    </location>
    <ligand>
        <name>NADP(+)</name>
        <dbReference type="ChEBI" id="CHEBI:58349"/>
    </ligand>
</feature>
<feature type="binding site" evidence="15">
    <location>
        <position position="309"/>
    </location>
    <ligand>
        <name>substrate</name>
    </ligand>
</feature>
<dbReference type="GO" id="GO:0008703">
    <property type="term" value="F:5-amino-6-(5-phosphoribosylamino)uracil reductase activity"/>
    <property type="evidence" value="ECO:0007669"/>
    <property type="project" value="UniProtKB-EC"/>
</dbReference>
<protein>
    <recommendedName>
        <fullName evidence="13">Riboflavin biosynthesis protein RibD</fullName>
    </recommendedName>
    <domain>
        <recommendedName>
            <fullName evidence="13">Diaminohydroxyphosphoribosylaminopyrimidine deaminase</fullName>
            <shortName evidence="13">DRAP deaminase</shortName>
            <ecNumber evidence="13">3.5.4.26</ecNumber>
        </recommendedName>
        <alternativeName>
            <fullName evidence="13">Riboflavin-specific deaminase</fullName>
        </alternativeName>
    </domain>
    <domain>
        <recommendedName>
            <fullName evidence="13">5-amino-6-(5-phosphoribosylamino)uracil reductase</fullName>
            <ecNumber evidence="13">1.1.1.193</ecNumber>
        </recommendedName>
        <alternativeName>
            <fullName evidence="13">HTP reductase</fullName>
        </alternativeName>
    </domain>
</protein>
<comment type="catalytic activity">
    <reaction evidence="13">
        <text>5-amino-6-(5-phospho-D-ribitylamino)uracil + NADP(+) = 5-amino-6-(5-phospho-D-ribosylamino)uracil + NADPH + H(+)</text>
        <dbReference type="Rhea" id="RHEA:17845"/>
        <dbReference type="ChEBI" id="CHEBI:15378"/>
        <dbReference type="ChEBI" id="CHEBI:57783"/>
        <dbReference type="ChEBI" id="CHEBI:58349"/>
        <dbReference type="ChEBI" id="CHEBI:58421"/>
        <dbReference type="ChEBI" id="CHEBI:58453"/>
        <dbReference type="EC" id="1.1.1.193"/>
    </reaction>
</comment>
<dbReference type="InterPro" id="IPR016192">
    <property type="entry name" value="APOBEC/CMP_deaminase_Zn-bd"/>
</dbReference>
<dbReference type="EC" id="1.1.1.193" evidence="13"/>
<feature type="binding site" evidence="15">
    <location>
        <position position="174"/>
    </location>
    <ligand>
        <name>substrate</name>
    </ligand>
</feature>
<comment type="similarity">
    <text evidence="5 13">In the C-terminal section; belongs to the HTP reductase family.</text>
</comment>
<dbReference type="PANTHER" id="PTHR38011:SF7">
    <property type="entry name" value="2,5-DIAMINO-6-RIBOSYLAMINO-4(3H)-PYRIMIDINONE 5'-PHOSPHATE REDUCTASE"/>
    <property type="match status" value="1"/>
</dbReference>
<dbReference type="Pfam" id="PF01872">
    <property type="entry name" value="RibD_C"/>
    <property type="match status" value="1"/>
</dbReference>
<dbReference type="Gene3D" id="3.40.140.10">
    <property type="entry name" value="Cytidine Deaminase, domain 2"/>
    <property type="match status" value="1"/>
</dbReference>
<evidence type="ECO:0000313" key="18">
    <source>
        <dbReference type="EMBL" id="MBO8472222.1"/>
    </source>
</evidence>
<feature type="binding site" evidence="15">
    <location>
        <position position="160"/>
    </location>
    <ligand>
        <name>NADP(+)</name>
        <dbReference type="ChEBI" id="CHEBI:58349"/>
    </ligand>
</feature>
<dbReference type="Proteomes" id="UP000823604">
    <property type="component" value="Unassembled WGS sequence"/>
</dbReference>
<feature type="binding site" evidence="15">
    <location>
        <position position="190"/>
    </location>
    <ligand>
        <name>substrate</name>
    </ligand>
</feature>
<dbReference type="Pfam" id="PF00383">
    <property type="entry name" value="dCMP_cyt_deam_1"/>
    <property type="match status" value="1"/>
</dbReference>
<name>A0A9D9IG55_9BACT</name>
<organism evidence="18 19">
    <name type="scientific">Candidatus Merdivivens pullicola</name>
    <dbReference type="NCBI Taxonomy" id="2840872"/>
    <lineage>
        <taxon>Bacteria</taxon>
        <taxon>Pseudomonadati</taxon>
        <taxon>Bacteroidota</taxon>
        <taxon>Bacteroidia</taxon>
        <taxon>Bacteroidales</taxon>
        <taxon>Muribaculaceae</taxon>
        <taxon>Muribaculaceae incertae sedis</taxon>
        <taxon>Candidatus Merdivivens</taxon>
    </lineage>
</organism>
<feature type="binding site" evidence="15">
    <location>
        <position position="210"/>
    </location>
    <ligand>
        <name>substrate</name>
    </ligand>
</feature>
<dbReference type="CDD" id="cd01284">
    <property type="entry name" value="Riboflavin_deaminase-reductase"/>
    <property type="match status" value="1"/>
</dbReference>
<evidence type="ECO:0000256" key="1">
    <source>
        <dbReference type="ARBA" id="ARBA00002151"/>
    </source>
</evidence>
<keyword evidence="11 13" id="KW-0560">Oxidoreductase</keyword>
<evidence type="ECO:0000256" key="8">
    <source>
        <dbReference type="ARBA" id="ARBA00022801"/>
    </source>
</evidence>
<dbReference type="InterPro" id="IPR002734">
    <property type="entry name" value="RibDG_C"/>
</dbReference>